<evidence type="ECO:0000313" key="2">
    <source>
        <dbReference type="EMBL" id="GAX75968.1"/>
    </source>
</evidence>
<feature type="region of interest" description="Disordered" evidence="1">
    <location>
        <begin position="215"/>
        <end position="312"/>
    </location>
</feature>
<feature type="compositionally biased region" description="Acidic residues" evidence="1">
    <location>
        <begin position="256"/>
        <end position="287"/>
    </location>
</feature>
<feature type="region of interest" description="Disordered" evidence="1">
    <location>
        <begin position="1"/>
        <end position="21"/>
    </location>
</feature>
<keyword evidence="3" id="KW-1185">Reference proteome</keyword>
<comment type="caution">
    <text evidence="2">The sequence shown here is derived from an EMBL/GenBank/DDBJ whole genome shotgun (WGS) entry which is preliminary data.</text>
</comment>
<protein>
    <submittedName>
        <fullName evidence="2">Uncharacterized protein</fullName>
    </submittedName>
</protein>
<dbReference type="STRING" id="1157962.A0A250WYP8"/>
<feature type="compositionally biased region" description="Acidic residues" evidence="1">
    <location>
        <begin position="220"/>
        <end position="244"/>
    </location>
</feature>
<proteinExistence type="predicted"/>
<accession>A0A250WYP8</accession>
<organism evidence="2 3">
    <name type="scientific">Chlamydomonas eustigma</name>
    <dbReference type="NCBI Taxonomy" id="1157962"/>
    <lineage>
        <taxon>Eukaryota</taxon>
        <taxon>Viridiplantae</taxon>
        <taxon>Chlorophyta</taxon>
        <taxon>core chlorophytes</taxon>
        <taxon>Chlorophyceae</taxon>
        <taxon>CS clade</taxon>
        <taxon>Chlamydomonadales</taxon>
        <taxon>Chlamydomonadaceae</taxon>
        <taxon>Chlamydomonas</taxon>
    </lineage>
</organism>
<feature type="compositionally biased region" description="Polar residues" evidence="1">
    <location>
        <begin position="89"/>
        <end position="107"/>
    </location>
</feature>
<evidence type="ECO:0000256" key="1">
    <source>
        <dbReference type="SAM" id="MobiDB-lite"/>
    </source>
</evidence>
<feature type="region of interest" description="Disordered" evidence="1">
    <location>
        <begin position="68"/>
        <end position="107"/>
    </location>
</feature>
<name>A0A250WYP8_9CHLO</name>
<feature type="compositionally biased region" description="Polar residues" evidence="1">
    <location>
        <begin position="68"/>
        <end position="82"/>
    </location>
</feature>
<reference evidence="2 3" key="1">
    <citation type="submission" date="2017-08" db="EMBL/GenBank/DDBJ databases">
        <title>Acidophilic green algal genome provides insights into adaptation to an acidic environment.</title>
        <authorList>
            <person name="Hirooka S."/>
            <person name="Hirose Y."/>
            <person name="Kanesaki Y."/>
            <person name="Higuchi S."/>
            <person name="Fujiwara T."/>
            <person name="Onuma R."/>
            <person name="Era A."/>
            <person name="Ohbayashi R."/>
            <person name="Uzuka A."/>
            <person name="Nozaki H."/>
            <person name="Yoshikawa H."/>
            <person name="Miyagishima S.Y."/>
        </authorList>
    </citation>
    <scope>NUCLEOTIDE SEQUENCE [LARGE SCALE GENOMIC DNA]</scope>
    <source>
        <strain evidence="2 3">NIES-2499</strain>
    </source>
</reference>
<dbReference type="AlphaFoldDB" id="A0A250WYP8"/>
<gene>
    <name evidence="2" type="ORF">CEUSTIGMA_g3411.t1</name>
</gene>
<evidence type="ECO:0000313" key="3">
    <source>
        <dbReference type="Proteomes" id="UP000232323"/>
    </source>
</evidence>
<sequence length="312" mass="34420">MCLPPNSVTQPQQATAPAKAMSPETVALMKKVANLDRDYGLSAASDGTHFSPAMLPVSKLVDMRKTESSANNMQRPATNAVASTMRPYSRSSTVPKHTESLSSTESGFLSRKSQSAAAAFVSNLGANLRRSSMTVTSATRLQGWDAEVQAGGDTGDVSVSSLKARTGSVTRILRHVGLQRNRHCNKYVTLYKGKIKVSDFDKNCSEKNFDYNQVLFKDQDADDEEGDDDDDDDDDEDFNAEEVDFLQHAFKMFQFEEGDEGDADGEDYEEEGEEGEDDDVEEDEEPGDSTKKRKRGGGDEEEEEEEEEDDEE</sequence>
<feature type="compositionally biased region" description="Acidic residues" evidence="1">
    <location>
        <begin position="299"/>
        <end position="312"/>
    </location>
</feature>
<feature type="compositionally biased region" description="Low complexity" evidence="1">
    <location>
        <begin position="9"/>
        <end position="18"/>
    </location>
</feature>
<dbReference type="Proteomes" id="UP000232323">
    <property type="component" value="Unassembled WGS sequence"/>
</dbReference>
<dbReference type="EMBL" id="BEGY01000014">
    <property type="protein sequence ID" value="GAX75968.1"/>
    <property type="molecule type" value="Genomic_DNA"/>
</dbReference>